<comment type="similarity">
    <text evidence="2">Belongs to the unc-50 family.</text>
</comment>
<dbReference type="GeneID" id="54569452"/>
<evidence type="ECO:0000313" key="8">
    <source>
        <dbReference type="Proteomes" id="UP000799537"/>
    </source>
</evidence>
<gene>
    <name evidence="7" type="ORF">M409DRAFT_64677</name>
</gene>
<accession>A0A6A6CTV5</accession>
<dbReference type="EMBL" id="ML993587">
    <property type="protein sequence ID" value="KAF2169590.1"/>
    <property type="molecule type" value="Genomic_DNA"/>
</dbReference>
<reference evidence="7" key="1">
    <citation type="journal article" date="2020" name="Stud. Mycol.">
        <title>101 Dothideomycetes genomes: a test case for predicting lifestyles and emergence of pathogens.</title>
        <authorList>
            <person name="Haridas S."/>
            <person name="Albert R."/>
            <person name="Binder M."/>
            <person name="Bloem J."/>
            <person name="Labutti K."/>
            <person name="Salamov A."/>
            <person name="Andreopoulos B."/>
            <person name="Baker S."/>
            <person name="Barry K."/>
            <person name="Bills G."/>
            <person name="Bluhm B."/>
            <person name="Cannon C."/>
            <person name="Castanera R."/>
            <person name="Culley D."/>
            <person name="Daum C."/>
            <person name="Ezra D."/>
            <person name="Gonzalez J."/>
            <person name="Henrissat B."/>
            <person name="Kuo A."/>
            <person name="Liang C."/>
            <person name="Lipzen A."/>
            <person name="Lutzoni F."/>
            <person name="Magnuson J."/>
            <person name="Mondo S."/>
            <person name="Nolan M."/>
            <person name="Ohm R."/>
            <person name="Pangilinan J."/>
            <person name="Park H.-J."/>
            <person name="Ramirez L."/>
            <person name="Alfaro M."/>
            <person name="Sun H."/>
            <person name="Tritt A."/>
            <person name="Yoshinaga Y."/>
            <person name="Zwiers L.-H."/>
            <person name="Turgeon B."/>
            <person name="Goodwin S."/>
            <person name="Spatafora J."/>
            <person name="Crous P."/>
            <person name="Grigoriev I."/>
        </authorList>
    </citation>
    <scope>NUCLEOTIDE SEQUENCE</scope>
    <source>
        <strain evidence="7">ATCC 36951</strain>
    </source>
</reference>
<evidence type="ECO:0000256" key="6">
    <source>
        <dbReference type="SAM" id="Phobius"/>
    </source>
</evidence>
<proteinExistence type="inferred from homology"/>
<dbReference type="OrthoDB" id="10027013at2759"/>
<keyword evidence="5 6" id="KW-0472">Membrane</keyword>
<feature type="transmembrane region" description="Helical" evidence="6">
    <location>
        <begin position="65"/>
        <end position="84"/>
    </location>
</feature>
<evidence type="ECO:0000256" key="1">
    <source>
        <dbReference type="ARBA" id="ARBA00004141"/>
    </source>
</evidence>
<dbReference type="Pfam" id="PF05216">
    <property type="entry name" value="UNC-50"/>
    <property type="match status" value="1"/>
</dbReference>
<keyword evidence="3 6" id="KW-0812">Transmembrane</keyword>
<feature type="transmembrane region" description="Helical" evidence="6">
    <location>
        <begin position="214"/>
        <end position="232"/>
    </location>
</feature>
<protein>
    <recommendedName>
        <fullName evidence="9">UNC-50 family protein</fullName>
    </recommendedName>
</protein>
<sequence length="252" mass="28943">MSSTQRRGHSMRIPPFFRRLFKFTSMDFETAVWEMTYLIIAPKKVFRNIYYHKQTKNTYHRADPAFSYLLSLFLALTGLAWGLAYANGFGRTISVAFAFVLGHFLGTSLLVSTAMFFLVGRVLGKKRQGLFGPPVGGEDGLEFGYCFDVSIRAFLPVWVFLYVLQFLLMPLIKQDYWVSNFFGNTMYLLALSYYFVITFLGYNALPFLIRTEILLAPIPVLVVLWFISLFTFDCATNLAPVLWCGVRLRKPV</sequence>
<comment type="subcellular location">
    <subcellularLocation>
        <location evidence="1">Membrane</location>
        <topology evidence="1">Multi-pass membrane protein</topology>
    </subcellularLocation>
</comment>
<organism evidence="7 8">
    <name type="scientific">Zasmidium cellare ATCC 36951</name>
    <dbReference type="NCBI Taxonomy" id="1080233"/>
    <lineage>
        <taxon>Eukaryota</taxon>
        <taxon>Fungi</taxon>
        <taxon>Dikarya</taxon>
        <taxon>Ascomycota</taxon>
        <taxon>Pezizomycotina</taxon>
        <taxon>Dothideomycetes</taxon>
        <taxon>Dothideomycetidae</taxon>
        <taxon>Mycosphaerellales</taxon>
        <taxon>Mycosphaerellaceae</taxon>
        <taxon>Zasmidium</taxon>
    </lineage>
</organism>
<evidence type="ECO:0000256" key="5">
    <source>
        <dbReference type="ARBA" id="ARBA00023136"/>
    </source>
</evidence>
<dbReference type="PANTHER" id="PTHR12841:SF6">
    <property type="entry name" value="PROTEIN UNC-50 HOMOLOG"/>
    <property type="match status" value="1"/>
</dbReference>
<dbReference type="InterPro" id="IPR007881">
    <property type="entry name" value="UNC-50"/>
</dbReference>
<dbReference type="PANTHER" id="PTHR12841">
    <property type="entry name" value="PROTEIN UNC-50 HOMOLOG"/>
    <property type="match status" value="1"/>
</dbReference>
<evidence type="ECO:0008006" key="9">
    <source>
        <dbReference type="Google" id="ProtNLM"/>
    </source>
</evidence>
<dbReference type="GO" id="GO:0000139">
    <property type="term" value="C:Golgi membrane"/>
    <property type="evidence" value="ECO:0007669"/>
    <property type="project" value="TreeGrafter"/>
</dbReference>
<feature type="transmembrane region" description="Helical" evidence="6">
    <location>
        <begin position="184"/>
        <end position="202"/>
    </location>
</feature>
<name>A0A6A6CTV5_ZASCE</name>
<evidence type="ECO:0000256" key="4">
    <source>
        <dbReference type="ARBA" id="ARBA00022989"/>
    </source>
</evidence>
<keyword evidence="4 6" id="KW-1133">Transmembrane helix</keyword>
<dbReference type="RefSeq" id="XP_033670479.1">
    <property type="nucleotide sequence ID" value="XM_033816180.1"/>
</dbReference>
<keyword evidence="8" id="KW-1185">Reference proteome</keyword>
<feature type="transmembrane region" description="Helical" evidence="6">
    <location>
        <begin position="153"/>
        <end position="172"/>
    </location>
</feature>
<evidence type="ECO:0000256" key="3">
    <source>
        <dbReference type="ARBA" id="ARBA00022692"/>
    </source>
</evidence>
<dbReference type="AlphaFoldDB" id="A0A6A6CTV5"/>
<feature type="transmembrane region" description="Helical" evidence="6">
    <location>
        <begin position="96"/>
        <end position="119"/>
    </location>
</feature>
<evidence type="ECO:0000313" key="7">
    <source>
        <dbReference type="EMBL" id="KAF2169590.1"/>
    </source>
</evidence>
<evidence type="ECO:0000256" key="2">
    <source>
        <dbReference type="ARBA" id="ARBA00006293"/>
    </source>
</evidence>
<dbReference type="Proteomes" id="UP000799537">
    <property type="component" value="Unassembled WGS sequence"/>
</dbReference>